<dbReference type="HOGENOM" id="CLU_2222045_0_0_6"/>
<sequence>MNTLPHIDPALIVACRLEDPDDFAASNTMVRAAVSALGDDPRKIENWNVGLRDTLTIIGVDLGDGMIDAYCVISDTGQVCDINRYLMSDIVIPLRPSLSVICGGVV</sequence>
<dbReference type="STRING" id="765911.Thivi_4615"/>
<evidence type="ECO:0000313" key="1">
    <source>
        <dbReference type="EMBL" id="AFL76406.1"/>
    </source>
</evidence>
<evidence type="ECO:0000313" key="2">
    <source>
        <dbReference type="Proteomes" id="UP000006062"/>
    </source>
</evidence>
<protein>
    <submittedName>
        <fullName evidence="1">Uncharacterized protein</fullName>
    </submittedName>
</protein>
<accession>I3YHD8</accession>
<dbReference type="AlphaFoldDB" id="I3YHD8"/>
<dbReference type="EMBL" id="CP003154">
    <property type="protein sequence ID" value="AFL76406.1"/>
    <property type="molecule type" value="Genomic_DNA"/>
</dbReference>
<reference evidence="1 2" key="1">
    <citation type="submission" date="2012-06" db="EMBL/GenBank/DDBJ databases">
        <title>Complete sequence of Thiocystis violascens DSM 198.</title>
        <authorList>
            <consortium name="US DOE Joint Genome Institute"/>
            <person name="Lucas S."/>
            <person name="Han J."/>
            <person name="Lapidus A."/>
            <person name="Cheng J.-F."/>
            <person name="Goodwin L."/>
            <person name="Pitluck S."/>
            <person name="Peters L."/>
            <person name="Ovchinnikova G."/>
            <person name="Teshima H."/>
            <person name="Detter J.C."/>
            <person name="Han C."/>
            <person name="Tapia R."/>
            <person name="Land M."/>
            <person name="Hauser L."/>
            <person name="Kyrpides N."/>
            <person name="Ivanova N."/>
            <person name="Pagani I."/>
            <person name="Vogl K."/>
            <person name="Liu Z."/>
            <person name="Frigaard N.-U."/>
            <person name="Bryant D."/>
            <person name="Woyke T."/>
        </authorList>
    </citation>
    <scope>NUCLEOTIDE SEQUENCE [LARGE SCALE GENOMIC DNA]</scope>
    <source>
        <strain evidence="2">ATCC 17096 / DSM 198 / 6111</strain>
    </source>
</reference>
<dbReference type="KEGG" id="tvi:Thivi_4615"/>
<name>I3YHD8_THIV6</name>
<gene>
    <name evidence="1" type="ordered locus">Thivi_4615</name>
</gene>
<organism evidence="1 2">
    <name type="scientific">Thiocystis violascens (strain ATCC 17096 / DSM 198 / 6111)</name>
    <name type="common">Chromatium violascens</name>
    <dbReference type="NCBI Taxonomy" id="765911"/>
    <lineage>
        <taxon>Bacteria</taxon>
        <taxon>Pseudomonadati</taxon>
        <taxon>Pseudomonadota</taxon>
        <taxon>Gammaproteobacteria</taxon>
        <taxon>Chromatiales</taxon>
        <taxon>Chromatiaceae</taxon>
        <taxon>Thiocystis</taxon>
    </lineage>
</organism>
<keyword evidence="2" id="KW-1185">Reference proteome</keyword>
<dbReference type="Proteomes" id="UP000006062">
    <property type="component" value="Chromosome"/>
</dbReference>
<proteinExistence type="predicted"/>
<dbReference type="RefSeq" id="WP_014780774.1">
    <property type="nucleotide sequence ID" value="NC_018012.1"/>
</dbReference>